<dbReference type="AlphaFoldDB" id="A0AA37P3P9"/>
<dbReference type="InterPro" id="IPR005653">
    <property type="entry name" value="OstA-like_N"/>
</dbReference>
<feature type="compositionally biased region" description="Low complexity" evidence="2">
    <location>
        <begin position="419"/>
        <end position="429"/>
    </location>
</feature>
<name>A0AA37P3P9_9BACT</name>
<protein>
    <recommendedName>
        <fullName evidence="4">Organic solvent tolerance-like N-terminal domain-containing protein</fullName>
    </recommendedName>
</protein>
<accession>A0AA37P3P9</accession>
<proteinExistence type="predicted"/>
<evidence type="ECO:0000256" key="2">
    <source>
        <dbReference type="SAM" id="MobiDB-lite"/>
    </source>
</evidence>
<keyword evidence="1" id="KW-0175">Coiled coil</keyword>
<feature type="coiled-coil region" evidence="1">
    <location>
        <begin position="447"/>
        <end position="507"/>
    </location>
</feature>
<dbReference type="Pfam" id="PF13100">
    <property type="entry name" value="OstA_2"/>
    <property type="match status" value="1"/>
</dbReference>
<evidence type="ECO:0000313" key="5">
    <source>
        <dbReference type="EMBL" id="GKI18278.1"/>
    </source>
</evidence>
<dbReference type="RefSeq" id="WP_244076253.1">
    <property type="nucleotide sequence ID" value="NZ_AP025581.1"/>
</dbReference>
<dbReference type="Gene3D" id="2.60.450.10">
    <property type="entry name" value="Lipopolysaccharide (LPS) transport protein A like domain"/>
    <property type="match status" value="1"/>
</dbReference>
<evidence type="ECO:0000259" key="4">
    <source>
        <dbReference type="Pfam" id="PF13100"/>
    </source>
</evidence>
<sequence length="836" mass="93551">MRRLLSIAVVALAAGSVIFARGGMQAPEAEQPAEKKLIDLKSDNMGPVAPGDSVIFLVGNFAAQHNGAVITCDSAVRYSDMRIEFFGNVLINKNTTYIYGDRAEYNGEVNEARVFSDIVKVVDEDATLYTYEFLFNTKENVGEFGGGGVLVNRDSRLESVRGYYYANSKELVCVDRVEMRNDEYELKGDSVVYNMATDNAFFFKHTNIWNKEGDYLYADRGAYRKADSLYKVTSNGYVLTDKQEMWSDSIDFYRAEDHIILWRDIQIDDTEHKVLAFGDYGEYWKEPGNAFLTRRPSIVSYDLSQGDSLFMRADSMFLFTINENTERRAAEAAAADSLARSADSLALSGPDSLAHAAGGVDVPADSLGRPRSGRRPQGVDAADSLATAGSAPDSLAAGGDADSPHATSSPLDAPDRPAPADSLGGAAPADSLANAADTLTVAQRKALLKEAAKRAKAEEKAAAAKEKKKKLDEIAARRKEKMTARLLEQKEREEARLTARRLKAESKLKARQARATRKGRMIQIDSTALRELDSLIVLNMAEQDSLLNLLVDSLLTDTAAMAIPADSIDSLAAPRDSIYRLLKGFRNVKIYRSDFQTVCDSMTAISTDSTIHLYIDPVLWNENNQITSDVMDIFTENQQLTRAEFIGSPMMVSQLDTTHYNQVAGKTMTAYFFNNQIYRNDVNGNAQTIYYMQDGEPVEITMMGVIESGEISFFIEDKQVVQITYRGDPVYNFYPMDKIPPTQDIRLKGFKWEGARRPSQAEVFDRRIRPSERERRSEMKHPDFPIMQRIDEHRKRLIEQRRWTDRNDQVDAATVEWMHSLGYEVGQPRKTEAPAE</sequence>
<evidence type="ECO:0000313" key="6">
    <source>
        <dbReference type="Proteomes" id="UP001055105"/>
    </source>
</evidence>
<feature type="signal peptide" evidence="3">
    <location>
        <begin position="1"/>
        <end position="20"/>
    </location>
</feature>
<organism evidence="5 6">
    <name type="scientific">Alistipes finegoldii</name>
    <dbReference type="NCBI Taxonomy" id="214856"/>
    <lineage>
        <taxon>Bacteria</taxon>
        <taxon>Pseudomonadati</taxon>
        <taxon>Bacteroidota</taxon>
        <taxon>Bacteroidia</taxon>
        <taxon>Bacteroidales</taxon>
        <taxon>Rikenellaceae</taxon>
        <taxon>Alistipes</taxon>
    </lineage>
</organism>
<feature type="chain" id="PRO_5041441974" description="Organic solvent tolerance-like N-terminal domain-containing protein" evidence="3">
    <location>
        <begin position="21"/>
        <end position="836"/>
    </location>
</feature>
<reference evidence="5" key="1">
    <citation type="submission" date="2022-01" db="EMBL/GenBank/DDBJ databases">
        <title>Novel bile acid biosynthetic pathways are enriched in the microbiome of centenarians.</title>
        <authorList>
            <person name="Sato Y."/>
            <person name="Atarashi K."/>
            <person name="Plichta R.D."/>
            <person name="Arai Y."/>
            <person name="Sasajima S."/>
            <person name="Kearney M.S."/>
            <person name="Suda W."/>
            <person name="Takeshita K."/>
            <person name="Sasaki T."/>
            <person name="Okamoto S."/>
            <person name="Skelly N.A."/>
            <person name="Okamura Y."/>
            <person name="Vlamakis H."/>
            <person name="Li Y."/>
            <person name="Tanoue T."/>
            <person name="Takei H."/>
            <person name="Nittono H."/>
            <person name="Narushima S."/>
            <person name="Irie J."/>
            <person name="Itoh H."/>
            <person name="Moriya K."/>
            <person name="Sugiura Y."/>
            <person name="Suematsu M."/>
            <person name="Moritoki N."/>
            <person name="Shibata S."/>
            <person name="Littman R.D."/>
            <person name="Fischbach A.M."/>
            <person name="Uwamino Y."/>
            <person name="Inoue T."/>
            <person name="Honda A."/>
            <person name="Hattori M."/>
            <person name="Murai T."/>
            <person name="Xavier J.R."/>
            <person name="Hirose N."/>
            <person name="Honda K."/>
        </authorList>
    </citation>
    <scope>NUCLEOTIDE SEQUENCE</scope>
    <source>
        <strain evidence="5">CE91-St16</strain>
    </source>
</reference>
<feature type="domain" description="Organic solvent tolerance-like N-terminal" evidence="4">
    <location>
        <begin position="49"/>
        <end position="189"/>
    </location>
</feature>
<evidence type="ECO:0000256" key="1">
    <source>
        <dbReference type="SAM" id="Coils"/>
    </source>
</evidence>
<comment type="caution">
    <text evidence="5">The sequence shown here is derived from an EMBL/GenBank/DDBJ whole genome shotgun (WGS) entry which is preliminary data.</text>
</comment>
<feature type="region of interest" description="Disordered" evidence="2">
    <location>
        <begin position="356"/>
        <end position="429"/>
    </location>
</feature>
<dbReference type="EMBL" id="BQOL01000001">
    <property type="protein sequence ID" value="GKI18278.1"/>
    <property type="molecule type" value="Genomic_DNA"/>
</dbReference>
<keyword evidence="3" id="KW-0732">Signal</keyword>
<gene>
    <name evidence="5" type="ORF">CE91St16_11860</name>
</gene>
<evidence type="ECO:0000256" key="3">
    <source>
        <dbReference type="SAM" id="SignalP"/>
    </source>
</evidence>
<dbReference type="Proteomes" id="UP001055105">
    <property type="component" value="Unassembled WGS sequence"/>
</dbReference>